<dbReference type="GO" id="GO:0015031">
    <property type="term" value="P:protein transport"/>
    <property type="evidence" value="ECO:0007669"/>
    <property type="project" value="UniProtKB-KW"/>
</dbReference>
<dbReference type="Pfam" id="PF00928">
    <property type="entry name" value="Adap_comp_sub"/>
    <property type="match status" value="1"/>
</dbReference>
<evidence type="ECO:0000256" key="1">
    <source>
        <dbReference type="ARBA" id="ARBA00010516"/>
    </source>
</evidence>
<keyword evidence="6 8" id="KW-0333">Golgi apparatus</keyword>
<evidence type="ECO:0000256" key="3">
    <source>
        <dbReference type="ARBA" id="ARBA00022490"/>
    </source>
</evidence>
<name>A0A3P7EKL7_HYDTA</name>
<proteinExistence type="inferred from homology"/>
<accession>A0A3P7EKL7</accession>
<evidence type="ECO:0000256" key="6">
    <source>
        <dbReference type="ARBA" id="ARBA00023034"/>
    </source>
</evidence>
<dbReference type="GO" id="GO:0006890">
    <property type="term" value="P:retrograde vesicle-mediated transport, Golgi to endoplasmic reticulum"/>
    <property type="evidence" value="ECO:0007669"/>
    <property type="project" value="UniProtKB-UniRule"/>
</dbReference>
<keyword evidence="4 8" id="KW-0931">ER-Golgi transport</keyword>
<dbReference type="Proteomes" id="UP000274429">
    <property type="component" value="Unassembled WGS sequence"/>
</dbReference>
<dbReference type="InterPro" id="IPR027059">
    <property type="entry name" value="Coatomer_dsu"/>
</dbReference>
<feature type="domain" description="MHD" evidence="10">
    <location>
        <begin position="1"/>
        <end position="240"/>
    </location>
</feature>
<dbReference type="PANTHER" id="PTHR10121">
    <property type="entry name" value="COATOMER SUBUNIT DELTA"/>
    <property type="match status" value="1"/>
</dbReference>
<gene>
    <name evidence="11" type="ORF">TTAC_LOCUS3816</name>
</gene>
<dbReference type="AlphaFoldDB" id="A0A3P7EKL7"/>
<evidence type="ECO:0000256" key="4">
    <source>
        <dbReference type="ARBA" id="ARBA00022892"/>
    </source>
</evidence>
<evidence type="ECO:0000313" key="11">
    <source>
        <dbReference type="EMBL" id="VDM23461.1"/>
    </source>
</evidence>
<comment type="function">
    <text evidence="8">The coatomer is a cytosolic protein complex that binds to dilysine motifs and reversibly associates with Golgi non-clathrin-coated vesicles, which further mediate biosynthetic protein transport from the ER, via the Golgi up to the trans Golgi network. Coatomer complex is required for budding from Golgi membranes, and is essential for the retrograde Golgi-to-ER transport of dilysine-tagged proteins.</text>
</comment>
<keyword evidence="12" id="KW-1185">Reference proteome</keyword>
<keyword evidence="8" id="KW-0472">Membrane</keyword>
<evidence type="ECO:0000259" key="10">
    <source>
        <dbReference type="PROSITE" id="PS51072"/>
    </source>
</evidence>
<evidence type="ECO:0000256" key="5">
    <source>
        <dbReference type="ARBA" id="ARBA00022927"/>
    </source>
</evidence>
<dbReference type="GO" id="GO:0006888">
    <property type="term" value="P:endoplasmic reticulum to Golgi vesicle-mediated transport"/>
    <property type="evidence" value="ECO:0007669"/>
    <property type="project" value="TreeGrafter"/>
</dbReference>
<dbReference type="OrthoDB" id="10266042at2759"/>
<dbReference type="InterPro" id="IPR028565">
    <property type="entry name" value="MHD"/>
</dbReference>
<dbReference type="Gene3D" id="2.60.40.1170">
    <property type="entry name" value="Mu homology domain, subdomain B"/>
    <property type="match status" value="2"/>
</dbReference>
<comment type="similarity">
    <text evidence="1 8">Belongs to the adaptor complexes medium subunit family. Delta-COP subfamily.</text>
</comment>
<evidence type="ECO:0000313" key="12">
    <source>
        <dbReference type="Proteomes" id="UP000274429"/>
    </source>
</evidence>
<keyword evidence="2 8" id="KW-0813">Transport</keyword>
<dbReference type="EMBL" id="UYWX01003104">
    <property type="protein sequence ID" value="VDM23461.1"/>
    <property type="molecule type" value="Genomic_DNA"/>
</dbReference>
<keyword evidence="3 8" id="KW-0963">Cytoplasm</keyword>
<dbReference type="PROSITE" id="PS51072">
    <property type="entry name" value="MHD"/>
    <property type="match status" value="1"/>
</dbReference>
<dbReference type="GO" id="GO:0030126">
    <property type="term" value="C:COPI vesicle coat"/>
    <property type="evidence" value="ECO:0007669"/>
    <property type="project" value="UniProtKB-UniRule"/>
</dbReference>
<dbReference type="GO" id="GO:0000139">
    <property type="term" value="C:Golgi membrane"/>
    <property type="evidence" value="ECO:0007669"/>
    <property type="project" value="UniProtKB-SubCell"/>
</dbReference>
<dbReference type="CDD" id="cd09254">
    <property type="entry name" value="AP_delta-COPI_MHD"/>
    <property type="match status" value="1"/>
</dbReference>
<sequence length="240" mass="26318">MTVQANRDGGVNLFEVSGILHVQAGDEHTSTARIRVNLSRATAGSDGRPPASFQTHPNIDKARFQNNNWLAIKPGGKAFIVGKEVAVLKWRLQTQAEAALPVLINCWPAEISGGFEVNVEYDLQDTSLSLQNFCITIPLPPATRPPVVSSCDGDYEVDTRRSQLRWTRPLVDADNATGSLEFTVRTDRGTKADLFFPVCLDFTSAVSYCGVEVIEASDANDTPLKFSTEANFLPDRYEIV</sequence>
<evidence type="ECO:0000256" key="9">
    <source>
        <dbReference type="RuleBase" id="RU366052"/>
    </source>
</evidence>
<keyword evidence="7 8" id="KW-0968">Cytoplasmic vesicle</keyword>
<dbReference type="InterPro" id="IPR036168">
    <property type="entry name" value="AP2_Mu_C_sf"/>
</dbReference>
<keyword evidence="5 8" id="KW-0653">Protein transport</keyword>
<evidence type="ECO:0000256" key="8">
    <source>
        <dbReference type="RuleBase" id="RU364018"/>
    </source>
</evidence>
<dbReference type="PANTHER" id="PTHR10121:SF0">
    <property type="entry name" value="COATOMER SUBUNIT DELTA"/>
    <property type="match status" value="1"/>
</dbReference>
<protein>
    <recommendedName>
        <fullName evidence="8">Coatomer subunit delta</fullName>
    </recommendedName>
</protein>
<comment type="subcellular location">
    <subcellularLocation>
        <location evidence="8 9">Cytoplasm</location>
    </subcellularLocation>
    <subcellularLocation>
        <location evidence="8 9">Cytoplasmic vesicle</location>
        <location evidence="8 9">COPI-coated vesicle membrane</location>
        <topology evidence="8 9">Peripheral membrane protein</topology>
        <orientation evidence="8 9">Cytoplasmic side</orientation>
    </subcellularLocation>
    <subcellularLocation>
        <location evidence="8 9">Golgi apparatus membrane</location>
        <topology evidence="8 9">Peripheral membrane protein</topology>
        <orientation evidence="8 9">Cytoplasmic side</orientation>
    </subcellularLocation>
</comment>
<dbReference type="GO" id="GO:0051645">
    <property type="term" value="P:Golgi localization"/>
    <property type="evidence" value="ECO:0007669"/>
    <property type="project" value="TreeGrafter"/>
</dbReference>
<evidence type="ECO:0000256" key="7">
    <source>
        <dbReference type="ARBA" id="ARBA00023329"/>
    </source>
</evidence>
<comment type="subunit">
    <text evidence="8">Oligomeric complex that consists of at least the alpha, beta, beta', gamma, delta, epsilon and zeta subunits.</text>
</comment>
<dbReference type="SUPFAM" id="SSF49447">
    <property type="entry name" value="Second domain of Mu2 adaptin subunit (ap50) of ap2 adaptor"/>
    <property type="match status" value="1"/>
</dbReference>
<organism evidence="11 12">
    <name type="scientific">Hydatigena taeniaeformis</name>
    <name type="common">Feline tapeworm</name>
    <name type="synonym">Taenia taeniaeformis</name>
    <dbReference type="NCBI Taxonomy" id="6205"/>
    <lineage>
        <taxon>Eukaryota</taxon>
        <taxon>Metazoa</taxon>
        <taxon>Spiralia</taxon>
        <taxon>Lophotrochozoa</taxon>
        <taxon>Platyhelminthes</taxon>
        <taxon>Cestoda</taxon>
        <taxon>Eucestoda</taxon>
        <taxon>Cyclophyllidea</taxon>
        <taxon>Taeniidae</taxon>
        <taxon>Hydatigera</taxon>
    </lineage>
</organism>
<evidence type="ECO:0000256" key="2">
    <source>
        <dbReference type="ARBA" id="ARBA00022448"/>
    </source>
</evidence>
<reference evidence="11 12" key="1">
    <citation type="submission" date="2018-11" db="EMBL/GenBank/DDBJ databases">
        <authorList>
            <consortium name="Pathogen Informatics"/>
        </authorList>
    </citation>
    <scope>NUCLEOTIDE SEQUENCE [LARGE SCALE GENOMIC DNA]</scope>
</reference>